<feature type="binding site" evidence="12">
    <location>
        <position position="16"/>
    </location>
    <ligand>
        <name>Mn(2+)</name>
        <dbReference type="ChEBI" id="CHEBI:29035"/>
    </ligand>
</feature>
<dbReference type="Proteomes" id="UP000193900">
    <property type="component" value="Unassembled WGS sequence"/>
</dbReference>
<dbReference type="PANTHER" id="PTHR10277">
    <property type="entry name" value="HOMOCITRATE SYNTHASE-RELATED"/>
    <property type="match status" value="1"/>
</dbReference>
<gene>
    <name evidence="14" type="primary">leuA_2</name>
    <name evidence="12" type="synonym">leuA</name>
    <name evidence="14" type="ORF">ROA7023_04019</name>
</gene>
<dbReference type="Gene3D" id="3.20.20.70">
    <property type="entry name" value="Aldolase class I"/>
    <property type="match status" value="1"/>
</dbReference>
<dbReference type="InterPro" id="IPR013785">
    <property type="entry name" value="Aldolase_TIM"/>
</dbReference>
<dbReference type="UniPathway" id="UPA00048">
    <property type="reaction ID" value="UER00070"/>
</dbReference>
<reference evidence="14 15" key="1">
    <citation type="submission" date="2017-03" db="EMBL/GenBank/DDBJ databases">
        <authorList>
            <person name="Afonso C.L."/>
            <person name="Miller P.J."/>
            <person name="Scott M.A."/>
            <person name="Spackman E."/>
            <person name="Goraichik I."/>
            <person name="Dimitrov K.M."/>
            <person name="Suarez D.L."/>
            <person name="Swayne D.E."/>
        </authorList>
    </citation>
    <scope>NUCLEOTIDE SEQUENCE [LARGE SCALE GENOMIC DNA]</scope>
    <source>
        <strain evidence="14 15">CECT 7023</strain>
    </source>
</reference>
<dbReference type="PROSITE" id="PS50991">
    <property type="entry name" value="PYR_CT"/>
    <property type="match status" value="1"/>
</dbReference>
<dbReference type="OrthoDB" id="9803573at2"/>
<dbReference type="InterPro" id="IPR005671">
    <property type="entry name" value="LeuA_bact_synth"/>
</dbReference>
<keyword evidence="15" id="KW-1185">Reference proteome</keyword>
<dbReference type="InterPro" id="IPR002034">
    <property type="entry name" value="AIPM/Hcit_synth_CS"/>
</dbReference>
<dbReference type="Pfam" id="PF00682">
    <property type="entry name" value="HMGL-like"/>
    <property type="match status" value="1"/>
</dbReference>
<dbReference type="HAMAP" id="MF_01025">
    <property type="entry name" value="LeuA_type1"/>
    <property type="match status" value="1"/>
</dbReference>
<dbReference type="Gene3D" id="3.30.160.270">
    <property type="match status" value="1"/>
</dbReference>
<evidence type="ECO:0000259" key="13">
    <source>
        <dbReference type="PROSITE" id="PS50991"/>
    </source>
</evidence>
<dbReference type="FunFam" id="3.30.160.270:FF:000003">
    <property type="entry name" value="2-isopropylmalate synthase"/>
    <property type="match status" value="1"/>
</dbReference>
<dbReference type="GO" id="GO:0003852">
    <property type="term" value="F:2-isopropylmalate synthase activity"/>
    <property type="evidence" value="ECO:0007669"/>
    <property type="project" value="UniProtKB-UniRule"/>
</dbReference>
<organism evidence="14 15">
    <name type="scientific">Roseisalinus antarcticus</name>
    <dbReference type="NCBI Taxonomy" id="254357"/>
    <lineage>
        <taxon>Bacteria</taxon>
        <taxon>Pseudomonadati</taxon>
        <taxon>Pseudomonadota</taxon>
        <taxon>Alphaproteobacteria</taxon>
        <taxon>Rhodobacterales</taxon>
        <taxon>Roseobacteraceae</taxon>
        <taxon>Roseisalinus</taxon>
    </lineage>
</organism>
<keyword evidence="6 12" id="KW-0028">Amino-acid biosynthesis</keyword>
<comment type="function">
    <text evidence="12">Catalyzes the condensation of the acetyl group of acetyl-CoA with 3-methyl-2-oxobutanoate (2-ketoisovalerate) to form 3-carboxy-3-hydroxy-4-methylpentanoate (2-isopropylmalate).</text>
</comment>
<evidence type="ECO:0000256" key="6">
    <source>
        <dbReference type="ARBA" id="ARBA00022605"/>
    </source>
</evidence>
<dbReference type="PANTHER" id="PTHR10277:SF9">
    <property type="entry name" value="2-ISOPROPYLMALATE SYNTHASE 1, CHLOROPLASTIC-RELATED"/>
    <property type="match status" value="1"/>
</dbReference>
<comment type="catalytic activity">
    <reaction evidence="12">
        <text>3-methyl-2-oxobutanoate + acetyl-CoA + H2O = (2S)-2-isopropylmalate + CoA + H(+)</text>
        <dbReference type="Rhea" id="RHEA:21524"/>
        <dbReference type="ChEBI" id="CHEBI:1178"/>
        <dbReference type="ChEBI" id="CHEBI:11851"/>
        <dbReference type="ChEBI" id="CHEBI:15377"/>
        <dbReference type="ChEBI" id="CHEBI:15378"/>
        <dbReference type="ChEBI" id="CHEBI:57287"/>
        <dbReference type="ChEBI" id="CHEBI:57288"/>
        <dbReference type="EC" id="2.3.3.13"/>
    </reaction>
</comment>
<evidence type="ECO:0000313" key="15">
    <source>
        <dbReference type="Proteomes" id="UP000193900"/>
    </source>
</evidence>
<evidence type="ECO:0000256" key="10">
    <source>
        <dbReference type="ARBA" id="ARBA00023304"/>
    </source>
</evidence>
<dbReference type="AlphaFoldDB" id="A0A1Y5TX87"/>
<name>A0A1Y5TX87_9RHOB</name>
<evidence type="ECO:0000256" key="12">
    <source>
        <dbReference type="HAMAP-Rule" id="MF_01025"/>
    </source>
</evidence>
<dbReference type="Pfam" id="PF08502">
    <property type="entry name" value="LeuA_dimer"/>
    <property type="match status" value="1"/>
</dbReference>
<dbReference type="Pfam" id="PF22617">
    <property type="entry name" value="HCS_D2"/>
    <property type="match status" value="1"/>
</dbReference>
<evidence type="ECO:0000313" key="14">
    <source>
        <dbReference type="EMBL" id="SLN75721.1"/>
    </source>
</evidence>
<dbReference type="SUPFAM" id="SSF110921">
    <property type="entry name" value="2-isopropylmalate synthase LeuA, allosteric (dimerisation) domain"/>
    <property type="match status" value="1"/>
</dbReference>
<evidence type="ECO:0000256" key="2">
    <source>
        <dbReference type="ARBA" id="ARBA00009396"/>
    </source>
</evidence>
<keyword evidence="12" id="KW-0963">Cytoplasm</keyword>
<evidence type="ECO:0000256" key="4">
    <source>
        <dbReference type="ARBA" id="ARBA00018198"/>
    </source>
</evidence>
<dbReference type="GO" id="GO:0009098">
    <property type="term" value="P:L-leucine biosynthetic process"/>
    <property type="evidence" value="ECO:0007669"/>
    <property type="project" value="UniProtKB-UniRule"/>
</dbReference>
<dbReference type="PROSITE" id="PS00815">
    <property type="entry name" value="AIPM_HOMOCIT_SYNTH_1"/>
    <property type="match status" value="1"/>
</dbReference>
<dbReference type="FunFam" id="3.20.20.70:FF:000010">
    <property type="entry name" value="2-isopropylmalate synthase"/>
    <property type="match status" value="1"/>
</dbReference>
<evidence type="ECO:0000256" key="8">
    <source>
        <dbReference type="ARBA" id="ARBA00022723"/>
    </source>
</evidence>
<feature type="binding site" evidence="12">
    <location>
        <position position="203"/>
    </location>
    <ligand>
        <name>Mn(2+)</name>
        <dbReference type="ChEBI" id="CHEBI:29035"/>
    </ligand>
</feature>
<keyword evidence="10 12" id="KW-0100">Branched-chain amino acid biosynthesis</keyword>
<feature type="binding site" evidence="12">
    <location>
        <position position="239"/>
    </location>
    <ligand>
        <name>Mn(2+)</name>
        <dbReference type="ChEBI" id="CHEBI:29035"/>
    </ligand>
</feature>
<dbReference type="Gene3D" id="1.10.238.260">
    <property type="match status" value="1"/>
</dbReference>
<dbReference type="GO" id="GO:0030145">
    <property type="term" value="F:manganese ion binding"/>
    <property type="evidence" value="ECO:0007669"/>
    <property type="project" value="UniProtKB-UniRule"/>
</dbReference>
<dbReference type="NCBIfam" id="TIGR00973">
    <property type="entry name" value="leuA_bact"/>
    <property type="match status" value="1"/>
</dbReference>
<dbReference type="GO" id="GO:0003985">
    <property type="term" value="F:acetyl-CoA C-acetyltransferase activity"/>
    <property type="evidence" value="ECO:0007669"/>
    <property type="project" value="UniProtKB-UniRule"/>
</dbReference>
<evidence type="ECO:0000256" key="11">
    <source>
        <dbReference type="ARBA" id="ARBA00029993"/>
    </source>
</evidence>
<keyword evidence="7 12" id="KW-0808">Transferase</keyword>
<feature type="domain" description="Pyruvate carboxyltransferase" evidence="13">
    <location>
        <begin position="7"/>
        <end position="268"/>
    </location>
</feature>
<dbReference type="EMBL" id="FWFZ01000037">
    <property type="protein sequence ID" value="SLN75721.1"/>
    <property type="molecule type" value="Genomic_DNA"/>
</dbReference>
<feature type="region of interest" description="Regulatory domain" evidence="12">
    <location>
        <begin position="391"/>
        <end position="521"/>
    </location>
</feature>
<dbReference type="PROSITE" id="PS00816">
    <property type="entry name" value="AIPM_HOMOCIT_SYNTH_2"/>
    <property type="match status" value="1"/>
</dbReference>
<dbReference type="SUPFAM" id="SSF51569">
    <property type="entry name" value="Aldolase"/>
    <property type="match status" value="1"/>
</dbReference>
<comment type="pathway">
    <text evidence="1 12">Amino-acid biosynthesis; L-leucine biosynthesis; L-leucine from 3-methyl-2-oxobutanoate: step 1/4.</text>
</comment>
<comment type="similarity">
    <text evidence="2 12">Belongs to the alpha-IPM synthase/homocitrate synthase family. LeuA type 1 subfamily.</text>
</comment>
<dbReference type="InterPro" id="IPR000891">
    <property type="entry name" value="PYR_CT"/>
</dbReference>
<keyword evidence="14" id="KW-0012">Acyltransferase</keyword>
<dbReference type="CDD" id="cd07940">
    <property type="entry name" value="DRE_TIM_IPMS"/>
    <property type="match status" value="1"/>
</dbReference>
<dbReference type="FunFam" id="1.10.238.260:FF:000001">
    <property type="entry name" value="2-isopropylmalate synthase"/>
    <property type="match status" value="1"/>
</dbReference>
<dbReference type="InterPro" id="IPR036230">
    <property type="entry name" value="LeuA_allosteric_dom_sf"/>
</dbReference>
<dbReference type="RefSeq" id="WP_085880735.1">
    <property type="nucleotide sequence ID" value="NZ_FWFZ01000037.1"/>
</dbReference>
<keyword evidence="9 12" id="KW-0464">Manganese</keyword>
<comment type="subunit">
    <text evidence="12">Homodimer.</text>
</comment>
<dbReference type="InterPro" id="IPR050073">
    <property type="entry name" value="2-IPM_HCS-like"/>
</dbReference>
<sequence length="521" mass="56588">MIDSNRVLIFDTTLRDGEQSPGATMTHAEKLEIASMLDEMGVDIIEAGFPIASEGDFKAVSEIARQSRNAVICGLARANPKDIDRCWEAVKNARMPRIHTFIGTSPTHRAMHALSMDEMAERVHDSVTRARNLCDNVQWSSMDATRTEWEFLRRTVEIAIKAGATTVNIPDTVGYTAPVESADLIRRLIAEVPGADEVVFATHCHNDLGMATANSLAAVEGGARQIECTINGLGERAGNTALEEVVMALKVRHDIMPWSTNVDTTRIMNISRRVATVSGFPVQFNKAIVGKNAFAHESGIHQDGMLKNAETFEIMRPADVGLSETSLVMGKHSGRAALRAKLRDLGHDLAENQLNDVFVRFKDLADRKKEVYDEDLVALVHQNDGAEDHVRLQTLRVVCGTAGPAEAEMTLEIGGTGQSVTTSGDGPVDASFNAVKSLFPHEGRLQLYQVHAVTEGTDAQATVSVRLEEDGRIATGMSSDTDTVVASVKAYVNALNRLIVRRTKSAPGSDIKEVSYKDAGE</sequence>
<proteinExistence type="inferred from homology"/>
<dbReference type="SMART" id="SM00917">
    <property type="entry name" value="LeuA_dimer"/>
    <property type="match status" value="1"/>
</dbReference>
<evidence type="ECO:0000256" key="7">
    <source>
        <dbReference type="ARBA" id="ARBA00022679"/>
    </source>
</evidence>
<keyword evidence="5 12" id="KW-0432">Leucine biosynthesis</keyword>
<dbReference type="NCBIfam" id="NF002087">
    <property type="entry name" value="PRK00915.1-4"/>
    <property type="match status" value="1"/>
</dbReference>
<keyword evidence="8 12" id="KW-0479">Metal-binding</keyword>
<dbReference type="InterPro" id="IPR054691">
    <property type="entry name" value="LeuA/HCS_post-cat"/>
</dbReference>
<evidence type="ECO:0000256" key="3">
    <source>
        <dbReference type="ARBA" id="ARBA00012973"/>
    </source>
</evidence>
<dbReference type="NCBIfam" id="NF002086">
    <property type="entry name" value="PRK00915.1-3"/>
    <property type="match status" value="1"/>
</dbReference>
<evidence type="ECO:0000256" key="5">
    <source>
        <dbReference type="ARBA" id="ARBA00022430"/>
    </source>
</evidence>
<protein>
    <recommendedName>
        <fullName evidence="4 12">2-isopropylmalate synthase</fullName>
        <ecNumber evidence="3 12">2.3.3.13</ecNumber>
    </recommendedName>
    <alternativeName>
        <fullName evidence="11 12">Alpha-IPM synthase</fullName>
    </alternativeName>
    <alternativeName>
        <fullName evidence="12">Alpha-isopropylmalate synthase</fullName>
    </alternativeName>
</protein>
<accession>A0A1Y5TX87</accession>
<dbReference type="InterPro" id="IPR013709">
    <property type="entry name" value="2-isopropylmalate_synth_dimer"/>
</dbReference>
<dbReference type="EC" id="2.3.3.13" evidence="3 12"/>
<feature type="binding site" evidence="12">
    <location>
        <position position="205"/>
    </location>
    <ligand>
        <name>Mn(2+)</name>
        <dbReference type="ChEBI" id="CHEBI:29035"/>
    </ligand>
</feature>
<evidence type="ECO:0000256" key="1">
    <source>
        <dbReference type="ARBA" id="ARBA00004689"/>
    </source>
</evidence>
<comment type="cofactor">
    <cofactor evidence="12">
        <name>Mn(2+)</name>
        <dbReference type="ChEBI" id="CHEBI:29035"/>
    </cofactor>
</comment>
<evidence type="ECO:0000256" key="9">
    <source>
        <dbReference type="ARBA" id="ARBA00023211"/>
    </source>
</evidence>
<dbReference type="GO" id="GO:0005829">
    <property type="term" value="C:cytosol"/>
    <property type="evidence" value="ECO:0007669"/>
    <property type="project" value="TreeGrafter"/>
</dbReference>